<dbReference type="GO" id="GO:0016020">
    <property type="term" value="C:membrane"/>
    <property type="evidence" value="ECO:0007669"/>
    <property type="project" value="UniProtKB-SubCell"/>
</dbReference>
<evidence type="ECO:0000256" key="4">
    <source>
        <dbReference type="ARBA" id="ARBA00023136"/>
    </source>
</evidence>
<keyword evidence="3 5" id="KW-1133">Transmembrane helix</keyword>
<evidence type="ECO:0000313" key="7">
    <source>
        <dbReference type="EMBL" id="QHU16618.1"/>
    </source>
</evidence>
<name>A0A6C0KJX0_9ZZZZ</name>
<evidence type="ECO:0000259" key="6">
    <source>
        <dbReference type="Pfam" id="PF04116"/>
    </source>
</evidence>
<evidence type="ECO:0000256" key="3">
    <source>
        <dbReference type="ARBA" id="ARBA00022989"/>
    </source>
</evidence>
<feature type="domain" description="Fatty acid hydroxylase" evidence="6">
    <location>
        <begin position="90"/>
        <end position="207"/>
    </location>
</feature>
<keyword evidence="2 5" id="KW-0812">Transmembrane</keyword>
<feature type="transmembrane region" description="Helical" evidence="5">
    <location>
        <begin position="124"/>
        <end position="151"/>
    </location>
</feature>
<dbReference type="InterPro" id="IPR050307">
    <property type="entry name" value="Sterol_Desaturase_Related"/>
</dbReference>
<keyword evidence="4 5" id="KW-0472">Membrane</keyword>
<evidence type="ECO:0000256" key="5">
    <source>
        <dbReference type="SAM" id="Phobius"/>
    </source>
</evidence>
<evidence type="ECO:0000256" key="1">
    <source>
        <dbReference type="ARBA" id="ARBA00004370"/>
    </source>
</evidence>
<dbReference type="GO" id="GO:0016491">
    <property type="term" value="F:oxidoreductase activity"/>
    <property type="evidence" value="ECO:0007669"/>
    <property type="project" value="InterPro"/>
</dbReference>
<dbReference type="GO" id="GO:0008610">
    <property type="term" value="P:lipid biosynthetic process"/>
    <property type="evidence" value="ECO:0007669"/>
    <property type="project" value="InterPro"/>
</dbReference>
<comment type="subcellular location">
    <subcellularLocation>
        <location evidence="1">Membrane</location>
    </subcellularLocation>
</comment>
<evidence type="ECO:0000256" key="2">
    <source>
        <dbReference type="ARBA" id="ARBA00022692"/>
    </source>
</evidence>
<feature type="transmembrane region" description="Helical" evidence="5">
    <location>
        <begin position="85"/>
        <end position="103"/>
    </location>
</feature>
<dbReference type="PANTHER" id="PTHR11863">
    <property type="entry name" value="STEROL DESATURASE"/>
    <property type="match status" value="1"/>
</dbReference>
<dbReference type="Pfam" id="PF04116">
    <property type="entry name" value="FA_hydroxylase"/>
    <property type="match status" value="1"/>
</dbReference>
<dbReference type="GO" id="GO:0005506">
    <property type="term" value="F:iron ion binding"/>
    <property type="evidence" value="ECO:0007669"/>
    <property type="project" value="InterPro"/>
</dbReference>
<dbReference type="EMBL" id="MN740887">
    <property type="protein sequence ID" value="QHU16618.1"/>
    <property type="molecule type" value="Genomic_DNA"/>
</dbReference>
<sequence length="212" mass="25375">MFLQLLQSGVIVLGLFAASLSTAYYICEIKKLPFINPQYYKDLTIRNKYHSQITRTMPPVFIGTTLLFNHASQYFTNNKMNTFQTGVYIVLYCVIIEFVYYLYHRIIHHNFFYKSIHSKHHENTVIYPIDSIYVGPLDIFLYITCLHIPIYLLRVDLFIYCICLYIYVVLGFISHSSILYNHHVIHHKLFRYNYCLVIPMFDLLFDTYREQM</sequence>
<feature type="transmembrane region" description="Helical" evidence="5">
    <location>
        <begin position="157"/>
        <end position="180"/>
    </location>
</feature>
<organism evidence="7">
    <name type="scientific">viral metagenome</name>
    <dbReference type="NCBI Taxonomy" id="1070528"/>
    <lineage>
        <taxon>unclassified sequences</taxon>
        <taxon>metagenomes</taxon>
        <taxon>organismal metagenomes</taxon>
    </lineage>
</organism>
<reference evidence="7" key="1">
    <citation type="journal article" date="2020" name="Nature">
        <title>Giant virus diversity and host interactions through global metagenomics.</title>
        <authorList>
            <person name="Schulz F."/>
            <person name="Roux S."/>
            <person name="Paez-Espino D."/>
            <person name="Jungbluth S."/>
            <person name="Walsh D.A."/>
            <person name="Denef V.J."/>
            <person name="McMahon K.D."/>
            <person name="Konstantinidis K.T."/>
            <person name="Eloe-Fadrosh E.A."/>
            <person name="Kyrpides N.C."/>
            <person name="Woyke T."/>
        </authorList>
    </citation>
    <scope>NUCLEOTIDE SEQUENCE</scope>
    <source>
        <strain evidence="7">GVMAG-S-3300012000-53</strain>
    </source>
</reference>
<proteinExistence type="predicted"/>
<protein>
    <recommendedName>
        <fullName evidence="6">Fatty acid hydroxylase domain-containing protein</fullName>
    </recommendedName>
</protein>
<dbReference type="InterPro" id="IPR006694">
    <property type="entry name" value="Fatty_acid_hydroxylase"/>
</dbReference>
<accession>A0A6C0KJX0</accession>
<dbReference type="AlphaFoldDB" id="A0A6C0KJX0"/>